<dbReference type="SUPFAM" id="SSF55785">
    <property type="entry name" value="PYP-like sensor domain (PAS domain)"/>
    <property type="match status" value="2"/>
</dbReference>
<evidence type="ECO:0000256" key="6">
    <source>
        <dbReference type="ARBA" id="ARBA00022777"/>
    </source>
</evidence>
<keyword evidence="6 13" id="KW-0418">Kinase</keyword>
<dbReference type="InterPro" id="IPR013655">
    <property type="entry name" value="PAS_fold_3"/>
</dbReference>
<dbReference type="GO" id="GO:0005524">
    <property type="term" value="F:ATP binding"/>
    <property type="evidence" value="ECO:0007669"/>
    <property type="project" value="UniProtKB-KW"/>
</dbReference>
<evidence type="ECO:0000256" key="5">
    <source>
        <dbReference type="ARBA" id="ARBA00022741"/>
    </source>
</evidence>
<dbReference type="Gene3D" id="3.30.565.10">
    <property type="entry name" value="Histidine kinase-like ATPase, C-terminal domain"/>
    <property type="match status" value="1"/>
</dbReference>
<evidence type="ECO:0000256" key="8">
    <source>
        <dbReference type="ARBA" id="ARBA00022969"/>
    </source>
</evidence>
<dbReference type="PROSITE" id="PS50112">
    <property type="entry name" value="PAS"/>
    <property type="match status" value="2"/>
</dbReference>
<dbReference type="InterPro" id="IPR004358">
    <property type="entry name" value="Sig_transdc_His_kin-like_C"/>
</dbReference>
<dbReference type="SUPFAM" id="SSF55874">
    <property type="entry name" value="ATPase domain of HSP90 chaperone/DNA topoisomerase II/histidine kinase"/>
    <property type="match status" value="1"/>
</dbReference>
<accession>A0A370GQ52</accession>
<dbReference type="Pfam" id="PF08447">
    <property type="entry name" value="PAS_3"/>
    <property type="match status" value="2"/>
</dbReference>
<dbReference type="FunFam" id="1.10.287.130:FF:000040">
    <property type="entry name" value="PAS domain-containing sensor histidine kinase"/>
    <property type="match status" value="1"/>
</dbReference>
<dbReference type="SUPFAM" id="SSF47384">
    <property type="entry name" value="Homodimeric domain of signal transducing histidine kinase"/>
    <property type="match status" value="1"/>
</dbReference>
<organism evidence="13 14">
    <name type="scientific">Falsibacillus pallidus</name>
    <dbReference type="NCBI Taxonomy" id="493781"/>
    <lineage>
        <taxon>Bacteria</taxon>
        <taxon>Bacillati</taxon>
        <taxon>Bacillota</taxon>
        <taxon>Bacilli</taxon>
        <taxon>Bacillales</taxon>
        <taxon>Bacillaceae</taxon>
        <taxon>Falsibacillus</taxon>
    </lineage>
</organism>
<dbReference type="CDD" id="cd00075">
    <property type="entry name" value="HATPase"/>
    <property type="match status" value="1"/>
</dbReference>
<proteinExistence type="predicted"/>
<evidence type="ECO:0000259" key="11">
    <source>
        <dbReference type="PROSITE" id="PS50112"/>
    </source>
</evidence>
<evidence type="ECO:0000256" key="3">
    <source>
        <dbReference type="ARBA" id="ARBA00022553"/>
    </source>
</evidence>
<dbReference type="InterPro" id="IPR005467">
    <property type="entry name" value="His_kinase_dom"/>
</dbReference>
<evidence type="ECO:0000259" key="12">
    <source>
        <dbReference type="PROSITE" id="PS50113"/>
    </source>
</evidence>
<dbReference type="OrthoDB" id="9815750at2"/>
<feature type="domain" description="PAS" evidence="11">
    <location>
        <begin position="28"/>
        <end position="73"/>
    </location>
</feature>
<keyword evidence="14" id="KW-1185">Reference proteome</keyword>
<keyword evidence="3" id="KW-0597">Phosphoprotein</keyword>
<dbReference type="Pfam" id="PF02518">
    <property type="entry name" value="HATPase_c"/>
    <property type="match status" value="1"/>
</dbReference>
<dbReference type="SMART" id="SM00387">
    <property type="entry name" value="HATPase_c"/>
    <property type="match status" value="1"/>
</dbReference>
<dbReference type="SMART" id="SM00091">
    <property type="entry name" value="PAS"/>
    <property type="match status" value="2"/>
</dbReference>
<dbReference type="InterPro" id="IPR036890">
    <property type="entry name" value="HATPase_C_sf"/>
</dbReference>
<sequence>MSISSIFKEVFFQSRIPQMVSTLDFKQTWVNQALAEFTGYSLEEWETLTIKDVTHPEDFEKDRNFLQEMYDGKRSGYHFEKRYVCKNNEIKYGILNVSLIHDDASNEKYLLRQIQDITDKIKIGQSLRESERKYRLLAENSSDIINLHAGDGTYLYVSPSVTTTLGYDAIDMIGKNPYDYIHPDDRSLVEKYHKQILEDSKPVLITYRALRSDGSYVWLETTIKIVNNPDEDSEPDFISVSRDIDKRIETDRLLRRSEKLAVVGQLAAAVAHEIRNPLTPIKGFVQLFKDAEKVDERYVNIVLDELDRVENIISEFLAMAKPHHERSEPLAINHQLADLVDLLEAEANMKNKKINFYPSVQNPKIKGDSNSLKQVFVNIIQNGLDAIEEHGQVVISIQSDSSYVCIKIKDNGCGIPPDRLNKLGEPFYSTKEKGTGLGLMTSFNIVEQHQGKVEVESELGQGTTVHIYLPRID</sequence>
<dbReference type="NCBIfam" id="TIGR00229">
    <property type="entry name" value="sensory_box"/>
    <property type="match status" value="2"/>
</dbReference>
<protein>
    <recommendedName>
        <fullName evidence="2">histidine kinase</fullName>
        <ecNumber evidence="2">2.7.13.3</ecNumber>
    </recommendedName>
</protein>
<comment type="caution">
    <text evidence="13">The sequence shown here is derived from an EMBL/GenBank/DDBJ whole genome shotgun (WGS) entry which is preliminary data.</text>
</comment>
<keyword evidence="5" id="KW-0547">Nucleotide-binding</keyword>
<evidence type="ECO:0000256" key="1">
    <source>
        <dbReference type="ARBA" id="ARBA00000085"/>
    </source>
</evidence>
<keyword evidence="4" id="KW-0808">Transferase</keyword>
<dbReference type="InterPro" id="IPR001610">
    <property type="entry name" value="PAC"/>
</dbReference>
<dbReference type="GO" id="GO:0000155">
    <property type="term" value="F:phosphorelay sensor kinase activity"/>
    <property type="evidence" value="ECO:0007669"/>
    <property type="project" value="InterPro"/>
</dbReference>
<feature type="domain" description="Histidine kinase" evidence="10">
    <location>
        <begin position="269"/>
        <end position="473"/>
    </location>
</feature>
<dbReference type="EMBL" id="QQAY01000002">
    <property type="protein sequence ID" value="RDI45807.1"/>
    <property type="molecule type" value="Genomic_DNA"/>
</dbReference>
<dbReference type="SMART" id="SM00086">
    <property type="entry name" value="PAC"/>
    <property type="match status" value="2"/>
</dbReference>
<gene>
    <name evidence="13" type="ORF">DFR59_102442</name>
</gene>
<evidence type="ECO:0000256" key="4">
    <source>
        <dbReference type="ARBA" id="ARBA00022679"/>
    </source>
</evidence>
<dbReference type="EC" id="2.7.13.3" evidence="2"/>
<dbReference type="InterPro" id="IPR035965">
    <property type="entry name" value="PAS-like_dom_sf"/>
</dbReference>
<dbReference type="InterPro" id="IPR003661">
    <property type="entry name" value="HisK_dim/P_dom"/>
</dbReference>
<dbReference type="InterPro" id="IPR000700">
    <property type="entry name" value="PAS-assoc_C"/>
</dbReference>
<dbReference type="PROSITE" id="PS50109">
    <property type="entry name" value="HIS_KIN"/>
    <property type="match status" value="1"/>
</dbReference>
<dbReference type="PANTHER" id="PTHR43065:SF34">
    <property type="entry name" value="SPORULATION KINASE A"/>
    <property type="match status" value="1"/>
</dbReference>
<dbReference type="PROSITE" id="PS50113">
    <property type="entry name" value="PAC"/>
    <property type="match status" value="2"/>
</dbReference>
<feature type="domain" description="PAC" evidence="12">
    <location>
        <begin position="203"/>
        <end position="256"/>
    </location>
</feature>
<dbReference type="InterPro" id="IPR000014">
    <property type="entry name" value="PAS"/>
</dbReference>
<dbReference type="InterPro" id="IPR003594">
    <property type="entry name" value="HATPase_dom"/>
</dbReference>
<dbReference type="Proteomes" id="UP000255326">
    <property type="component" value="Unassembled WGS sequence"/>
</dbReference>
<dbReference type="PRINTS" id="PR00344">
    <property type="entry name" value="BCTRLSENSOR"/>
</dbReference>
<dbReference type="AlphaFoldDB" id="A0A370GQ52"/>
<dbReference type="PANTHER" id="PTHR43065">
    <property type="entry name" value="SENSOR HISTIDINE KINASE"/>
    <property type="match status" value="1"/>
</dbReference>
<dbReference type="Gene3D" id="1.10.287.130">
    <property type="match status" value="1"/>
</dbReference>
<keyword evidence="8" id="KW-0749">Sporulation</keyword>
<comment type="catalytic activity">
    <reaction evidence="1">
        <text>ATP + protein L-histidine = ADP + protein N-phospho-L-histidine.</text>
        <dbReference type="EC" id="2.7.13.3"/>
    </reaction>
</comment>
<evidence type="ECO:0000313" key="14">
    <source>
        <dbReference type="Proteomes" id="UP000255326"/>
    </source>
</evidence>
<evidence type="ECO:0000256" key="9">
    <source>
        <dbReference type="ARBA" id="ARBA00023012"/>
    </source>
</evidence>
<dbReference type="RefSeq" id="WP_114744619.1">
    <property type="nucleotide sequence ID" value="NZ_QQAY01000002.1"/>
</dbReference>
<evidence type="ECO:0000256" key="2">
    <source>
        <dbReference type="ARBA" id="ARBA00012438"/>
    </source>
</evidence>
<name>A0A370GQ52_9BACI</name>
<evidence type="ECO:0000256" key="7">
    <source>
        <dbReference type="ARBA" id="ARBA00022840"/>
    </source>
</evidence>
<dbReference type="CDD" id="cd00130">
    <property type="entry name" value="PAS"/>
    <property type="match status" value="2"/>
</dbReference>
<dbReference type="Gene3D" id="3.30.450.20">
    <property type="entry name" value="PAS domain"/>
    <property type="match status" value="2"/>
</dbReference>
<feature type="domain" description="PAS" evidence="11">
    <location>
        <begin position="130"/>
        <end position="200"/>
    </location>
</feature>
<evidence type="ECO:0000259" key="10">
    <source>
        <dbReference type="PROSITE" id="PS50109"/>
    </source>
</evidence>
<keyword evidence="7" id="KW-0067">ATP-binding</keyword>
<feature type="domain" description="PAC" evidence="12">
    <location>
        <begin position="77"/>
        <end position="129"/>
    </location>
</feature>
<dbReference type="CDD" id="cd00082">
    <property type="entry name" value="HisKA"/>
    <property type="match status" value="1"/>
</dbReference>
<evidence type="ECO:0000313" key="13">
    <source>
        <dbReference type="EMBL" id="RDI45807.1"/>
    </source>
</evidence>
<dbReference type="Pfam" id="PF00512">
    <property type="entry name" value="HisKA"/>
    <property type="match status" value="1"/>
</dbReference>
<dbReference type="SMART" id="SM00388">
    <property type="entry name" value="HisKA"/>
    <property type="match status" value="1"/>
</dbReference>
<reference evidence="13 14" key="1">
    <citation type="submission" date="2018-07" db="EMBL/GenBank/DDBJ databases">
        <title>Genomic Encyclopedia of Type Strains, Phase IV (KMG-IV): sequencing the most valuable type-strain genomes for metagenomic binning, comparative biology and taxonomic classification.</title>
        <authorList>
            <person name="Goeker M."/>
        </authorList>
    </citation>
    <scope>NUCLEOTIDE SEQUENCE [LARGE SCALE GENOMIC DNA]</scope>
    <source>
        <strain evidence="13 14">DSM 25281</strain>
    </source>
</reference>
<dbReference type="GO" id="GO:0030435">
    <property type="term" value="P:sporulation resulting in formation of a cellular spore"/>
    <property type="evidence" value="ECO:0007669"/>
    <property type="project" value="UniProtKB-KW"/>
</dbReference>
<dbReference type="InterPro" id="IPR036097">
    <property type="entry name" value="HisK_dim/P_sf"/>
</dbReference>
<keyword evidence="9" id="KW-0902">Two-component regulatory system</keyword>